<dbReference type="InterPro" id="IPR036249">
    <property type="entry name" value="Thioredoxin-like_sf"/>
</dbReference>
<reference evidence="6 7" key="1">
    <citation type="submission" date="2023-03" db="EMBL/GenBank/DDBJ databases">
        <title>High-quality genome of Scylla paramamosain provides insights in environmental adaptation.</title>
        <authorList>
            <person name="Zhang L."/>
        </authorList>
    </citation>
    <scope>NUCLEOTIDE SEQUENCE [LARGE SCALE GENOMIC DNA]</scope>
    <source>
        <strain evidence="6">LZ_2023a</strain>
        <tissue evidence="6">Muscle</tissue>
    </source>
</reference>
<evidence type="ECO:0000256" key="1">
    <source>
        <dbReference type="ARBA" id="ARBA00009686"/>
    </source>
</evidence>
<dbReference type="Gene3D" id="1.10.168.10">
    <property type="entry name" value="Phosducin, domain 2"/>
    <property type="match status" value="1"/>
</dbReference>
<keyword evidence="7" id="KW-1185">Reference proteome</keyword>
<evidence type="ECO:0000259" key="5">
    <source>
        <dbReference type="Pfam" id="PF02114"/>
    </source>
</evidence>
<comment type="caution">
    <text evidence="6">The sequence shown here is derived from an EMBL/GenBank/DDBJ whole genome shotgun (WGS) entry which is preliminary data.</text>
</comment>
<feature type="domain" description="Phosducin" evidence="5">
    <location>
        <begin position="56"/>
        <end position="120"/>
    </location>
</feature>
<dbReference type="GO" id="GO:0008277">
    <property type="term" value="P:regulation of G protein-coupled receptor signaling pathway"/>
    <property type="evidence" value="ECO:0007669"/>
    <property type="project" value="InterPro"/>
</dbReference>
<keyword evidence="2" id="KW-0597">Phosphoprotein</keyword>
<dbReference type="PRINTS" id="PR00677">
    <property type="entry name" value="PHOSDUCIN"/>
</dbReference>
<evidence type="ECO:0000313" key="6">
    <source>
        <dbReference type="EMBL" id="KAK8390150.1"/>
    </source>
</evidence>
<protein>
    <recommendedName>
        <fullName evidence="5">Phosducin domain-containing protein</fullName>
    </recommendedName>
</protein>
<evidence type="ECO:0000256" key="4">
    <source>
        <dbReference type="SAM" id="MobiDB-lite"/>
    </source>
</evidence>
<sequence>MATLEDRILGEKLHYYCSSSEDEEEEEEEEEEEGGKREAPGGGEEVLPPPPERGGWEGSSTNTGPKGVLKDWQRFKQLEAERRVEQERERVLLAKKLAMSCRSHLDDEKEKEEKKKSEEEEDALLEEAFPASTNKRATFGRLIHLESRDGFLDAIDKESEDVTVIIHIFEKGVPGCSAMTGCLGCVAQDYPYVKFCTLPASVAGVSANFKAGGCPALLVYRAGQLVGNFVRLTDEFSDDFYATDVESFLIEHGILVDRSLIPPGIRGPADGSDEDGDSDFSLDD</sequence>
<dbReference type="Pfam" id="PF02114">
    <property type="entry name" value="Phosducin"/>
    <property type="match status" value="2"/>
</dbReference>
<feature type="region of interest" description="Disordered" evidence="4">
    <location>
        <begin position="1"/>
        <end position="70"/>
    </location>
</feature>
<evidence type="ECO:0000256" key="2">
    <source>
        <dbReference type="ARBA" id="ARBA00022553"/>
    </source>
</evidence>
<name>A0AAW0TU75_SCYPA</name>
<dbReference type="InterPro" id="IPR024253">
    <property type="entry name" value="Phosducin_thioredoxin-like_dom"/>
</dbReference>
<dbReference type="InterPro" id="IPR051499">
    <property type="entry name" value="Phosducin-like_reg"/>
</dbReference>
<dbReference type="SUPFAM" id="SSF52833">
    <property type="entry name" value="Thioredoxin-like"/>
    <property type="match status" value="1"/>
</dbReference>
<dbReference type="Proteomes" id="UP001487740">
    <property type="component" value="Unassembled WGS sequence"/>
</dbReference>
<proteinExistence type="inferred from homology"/>
<comment type="similarity">
    <text evidence="1">Belongs to the phosducin family.</text>
</comment>
<dbReference type="PANTHER" id="PTHR46052">
    <property type="entry name" value="PHOSDUCIN-LIKE PROTEIN"/>
    <property type="match status" value="1"/>
</dbReference>
<feature type="coiled-coil region" evidence="3">
    <location>
        <begin position="101"/>
        <end position="128"/>
    </location>
</feature>
<feature type="domain" description="Phosducin" evidence="5">
    <location>
        <begin position="137"/>
        <end position="259"/>
    </location>
</feature>
<dbReference type="InterPro" id="IPR023196">
    <property type="entry name" value="Phosducin_N_dom_sf"/>
</dbReference>
<organism evidence="6 7">
    <name type="scientific">Scylla paramamosain</name>
    <name type="common">Mud crab</name>
    <dbReference type="NCBI Taxonomy" id="85552"/>
    <lineage>
        <taxon>Eukaryota</taxon>
        <taxon>Metazoa</taxon>
        <taxon>Ecdysozoa</taxon>
        <taxon>Arthropoda</taxon>
        <taxon>Crustacea</taxon>
        <taxon>Multicrustacea</taxon>
        <taxon>Malacostraca</taxon>
        <taxon>Eumalacostraca</taxon>
        <taxon>Eucarida</taxon>
        <taxon>Decapoda</taxon>
        <taxon>Pleocyemata</taxon>
        <taxon>Brachyura</taxon>
        <taxon>Eubrachyura</taxon>
        <taxon>Portunoidea</taxon>
        <taxon>Portunidae</taxon>
        <taxon>Portuninae</taxon>
        <taxon>Scylla</taxon>
    </lineage>
</organism>
<evidence type="ECO:0000313" key="7">
    <source>
        <dbReference type="Proteomes" id="UP001487740"/>
    </source>
</evidence>
<dbReference type="AlphaFoldDB" id="A0AAW0TU75"/>
<accession>A0AAW0TU75</accession>
<feature type="compositionally biased region" description="Basic and acidic residues" evidence="4">
    <location>
        <begin position="1"/>
        <end position="14"/>
    </location>
</feature>
<dbReference type="Gene3D" id="3.40.30.10">
    <property type="entry name" value="Glutaredoxin"/>
    <property type="match status" value="1"/>
</dbReference>
<dbReference type="CDD" id="cd02987">
    <property type="entry name" value="Phd_like_Phd"/>
    <property type="match status" value="1"/>
</dbReference>
<dbReference type="EMBL" id="JARAKH010000026">
    <property type="protein sequence ID" value="KAK8390150.1"/>
    <property type="molecule type" value="Genomic_DNA"/>
</dbReference>
<dbReference type="InterPro" id="IPR001200">
    <property type="entry name" value="Phosducin"/>
</dbReference>
<evidence type="ECO:0000256" key="3">
    <source>
        <dbReference type="SAM" id="Coils"/>
    </source>
</evidence>
<keyword evidence="3" id="KW-0175">Coiled coil</keyword>
<dbReference type="PANTHER" id="PTHR46052:SF1">
    <property type="entry name" value="PHOSDUCIN-LIKE PROTEIN"/>
    <property type="match status" value="1"/>
</dbReference>
<gene>
    <name evidence="6" type="ORF">O3P69_013011</name>
</gene>
<feature type="compositionally biased region" description="Acidic residues" evidence="4">
    <location>
        <begin position="20"/>
        <end position="33"/>
    </location>
</feature>